<gene>
    <name evidence="3" type="ORF">VFPPC_16461</name>
</gene>
<keyword evidence="2" id="KW-0812">Transmembrane</keyword>
<evidence type="ECO:0008006" key="5">
    <source>
        <dbReference type="Google" id="ProtNLM"/>
    </source>
</evidence>
<name>A0A179FDA7_METCM</name>
<feature type="region of interest" description="Disordered" evidence="1">
    <location>
        <begin position="144"/>
        <end position="165"/>
    </location>
</feature>
<accession>A0A179FDA7</accession>
<organism evidence="3 4">
    <name type="scientific">Pochonia chlamydosporia 170</name>
    <dbReference type="NCBI Taxonomy" id="1380566"/>
    <lineage>
        <taxon>Eukaryota</taxon>
        <taxon>Fungi</taxon>
        <taxon>Dikarya</taxon>
        <taxon>Ascomycota</taxon>
        <taxon>Pezizomycotina</taxon>
        <taxon>Sordariomycetes</taxon>
        <taxon>Hypocreomycetidae</taxon>
        <taxon>Hypocreales</taxon>
        <taxon>Clavicipitaceae</taxon>
        <taxon>Pochonia</taxon>
    </lineage>
</organism>
<proteinExistence type="predicted"/>
<dbReference type="Proteomes" id="UP000078397">
    <property type="component" value="Unassembled WGS sequence"/>
</dbReference>
<protein>
    <recommendedName>
        <fullName evidence="5">PSI domain-containing protein</fullName>
    </recommendedName>
</protein>
<dbReference type="EMBL" id="LSBJ02000006">
    <property type="protein sequence ID" value="OAQ63338.1"/>
    <property type="molecule type" value="Genomic_DNA"/>
</dbReference>
<dbReference type="GeneID" id="28858208"/>
<dbReference type="OrthoDB" id="5427091at2759"/>
<reference evidence="3 4" key="1">
    <citation type="journal article" date="2016" name="PLoS Pathog.">
        <title>Biosynthesis of antibiotic leucinostatins in bio-control fungus Purpureocillium lilacinum and their inhibition on phytophthora revealed by genome mining.</title>
        <authorList>
            <person name="Wang G."/>
            <person name="Liu Z."/>
            <person name="Lin R."/>
            <person name="Li E."/>
            <person name="Mao Z."/>
            <person name="Ling J."/>
            <person name="Yang Y."/>
            <person name="Yin W.B."/>
            <person name="Xie B."/>
        </authorList>
    </citation>
    <scope>NUCLEOTIDE SEQUENCE [LARGE SCALE GENOMIC DNA]</scope>
    <source>
        <strain evidence="3">170</strain>
    </source>
</reference>
<evidence type="ECO:0000256" key="1">
    <source>
        <dbReference type="SAM" id="MobiDB-lite"/>
    </source>
</evidence>
<dbReference type="AlphaFoldDB" id="A0A179FDA7"/>
<sequence>MASSLQASDIDAFRSNFTAAESNHDHLLRCWAQQTCGGCLDTTECSWCPYTWSCIPNSYRVPLLAPIYNERICPHPAERWEVRTHPFGCNVSTTTSLTAIVSVVATLVLALIVLTAVILIRRLRRSSKQFPNWRRYFTIRRRTDNSSQERDPLLPAQGRGQEEGA</sequence>
<keyword evidence="4" id="KW-1185">Reference proteome</keyword>
<feature type="transmembrane region" description="Helical" evidence="2">
    <location>
        <begin position="97"/>
        <end position="120"/>
    </location>
</feature>
<comment type="caution">
    <text evidence="3">The sequence shown here is derived from an EMBL/GenBank/DDBJ whole genome shotgun (WGS) entry which is preliminary data.</text>
</comment>
<keyword evidence="2" id="KW-1133">Transmembrane helix</keyword>
<dbReference type="STRING" id="1380566.A0A179FDA7"/>
<dbReference type="KEGG" id="pchm:VFPPC_16461"/>
<dbReference type="RefSeq" id="XP_018140918.1">
    <property type="nucleotide sequence ID" value="XM_018294214.1"/>
</dbReference>
<keyword evidence="2" id="KW-0472">Membrane</keyword>
<evidence type="ECO:0000313" key="4">
    <source>
        <dbReference type="Proteomes" id="UP000078397"/>
    </source>
</evidence>
<evidence type="ECO:0000313" key="3">
    <source>
        <dbReference type="EMBL" id="OAQ63338.1"/>
    </source>
</evidence>
<evidence type="ECO:0000256" key="2">
    <source>
        <dbReference type="SAM" id="Phobius"/>
    </source>
</evidence>